<keyword evidence="3" id="KW-1185">Reference proteome</keyword>
<protein>
    <submittedName>
        <fullName evidence="2">Uncharacterized protein</fullName>
    </submittedName>
</protein>
<dbReference type="AlphaFoldDB" id="A0AAV8X2R6"/>
<sequence length="139" mass="15170">MFPGSCDDIIRQHKAACLRVTALVTCKDLLWIGTSAGVLLTMPLPHIASSTTKLANVPTVTGVPHGHTGHVRFLTSVETTFGSTDVPHRNSYKVKQDQRSNTRLLVISGGDGYEDFRTSNLSEVAGREDSTNHLLLWNI</sequence>
<dbReference type="PANTHER" id="PTHR12877:SF15">
    <property type="entry name" value="RHO GUANINE NUCLEOTIDE EXCHANGE FACTOR 17"/>
    <property type="match status" value="1"/>
</dbReference>
<dbReference type="Proteomes" id="UP001162156">
    <property type="component" value="Unassembled WGS sequence"/>
</dbReference>
<dbReference type="InterPro" id="IPR039919">
    <property type="entry name" value="ARHGEF10/ARHGEF17"/>
</dbReference>
<dbReference type="PANTHER" id="PTHR12877">
    <property type="entry name" value="RHO GUANINE NUCLEOTIDE EXCHANGE FACTOR"/>
    <property type="match status" value="1"/>
</dbReference>
<dbReference type="Pfam" id="PF19056">
    <property type="entry name" value="WD40_2"/>
    <property type="match status" value="1"/>
</dbReference>
<accession>A0AAV8X2R6</accession>
<evidence type="ECO:0000256" key="1">
    <source>
        <dbReference type="ARBA" id="ARBA00022658"/>
    </source>
</evidence>
<proteinExistence type="predicted"/>
<organism evidence="2 3">
    <name type="scientific">Rhamnusium bicolor</name>
    <dbReference type="NCBI Taxonomy" id="1586634"/>
    <lineage>
        <taxon>Eukaryota</taxon>
        <taxon>Metazoa</taxon>
        <taxon>Ecdysozoa</taxon>
        <taxon>Arthropoda</taxon>
        <taxon>Hexapoda</taxon>
        <taxon>Insecta</taxon>
        <taxon>Pterygota</taxon>
        <taxon>Neoptera</taxon>
        <taxon>Endopterygota</taxon>
        <taxon>Coleoptera</taxon>
        <taxon>Polyphaga</taxon>
        <taxon>Cucujiformia</taxon>
        <taxon>Chrysomeloidea</taxon>
        <taxon>Cerambycidae</taxon>
        <taxon>Lepturinae</taxon>
        <taxon>Rhagiini</taxon>
        <taxon>Rhamnusium</taxon>
    </lineage>
</organism>
<evidence type="ECO:0000313" key="2">
    <source>
        <dbReference type="EMBL" id="KAJ8933033.1"/>
    </source>
</evidence>
<comment type="caution">
    <text evidence="2">The sequence shown here is derived from an EMBL/GenBank/DDBJ whole genome shotgun (WGS) entry which is preliminary data.</text>
</comment>
<dbReference type="GO" id="GO:0005085">
    <property type="term" value="F:guanyl-nucleotide exchange factor activity"/>
    <property type="evidence" value="ECO:0007669"/>
    <property type="project" value="UniProtKB-KW"/>
</dbReference>
<evidence type="ECO:0000313" key="3">
    <source>
        <dbReference type="Proteomes" id="UP001162156"/>
    </source>
</evidence>
<dbReference type="EMBL" id="JANEYF010003935">
    <property type="protein sequence ID" value="KAJ8933033.1"/>
    <property type="molecule type" value="Genomic_DNA"/>
</dbReference>
<keyword evidence="1" id="KW-0344">Guanine-nucleotide releasing factor</keyword>
<reference evidence="2" key="1">
    <citation type="journal article" date="2023" name="Insect Mol. Biol.">
        <title>Genome sequencing provides insights into the evolution of gene families encoding plant cell wall-degrading enzymes in longhorned beetles.</title>
        <authorList>
            <person name="Shin N.R."/>
            <person name="Okamura Y."/>
            <person name="Kirsch R."/>
            <person name="Pauchet Y."/>
        </authorList>
    </citation>
    <scope>NUCLEOTIDE SEQUENCE</scope>
    <source>
        <strain evidence="2">RBIC_L_NR</strain>
    </source>
</reference>
<gene>
    <name evidence="2" type="ORF">NQ314_014273</name>
</gene>
<dbReference type="GO" id="GO:0030036">
    <property type="term" value="P:actin cytoskeleton organization"/>
    <property type="evidence" value="ECO:0007669"/>
    <property type="project" value="TreeGrafter"/>
</dbReference>
<name>A0AAV8X2R6_9CUCU</name>